<keyword evidence="1" id="KW-0732">Signal</keyword>
<evidence type="ECO:0000313" key="3">
    <source>
        <dbReference type="EMBL" id="SFL07203.1"/>
    </source>
</evidence>
<organism evidence="2 4">
    <name type="scientific">Streptococcus equinus JB1</name>
    <dbReference type="NCBI Taxonomy" id="1294274"/>
    <lineage>
        <taxon>Bacteria</taxon>
        <taxon>Bacillati</taxon>
        <taxon>Bacillota</taxon>
        <taxon>Bacilli</taxon>
        <taxon>Lactobacillales</taxon>
        <taxon>Streptococcaceae</taxon>
        <taxon>Streptococcus</taxon>
    </lineage>
</organism>
<protein>
    <submittedName>
        <fullName evidence="2">Uncharacterized protein</fullName>
    </submittedName>
</protein>
<gene>
    <name evidence="2" type="ORF">H702_02990</name>
    <name evidence="3" type="ORF">SAMN02910290_00342</name>
</gene>
<comment type="caution">
    <text evidence="2">The sequence shown here is derived from an EMBL/GenBank/DDBJ whole genome shotgun (WGS) entry which is preliminary data.</text>
</comment>
<reference evidence="3 5" key="2">
    <citation type="submission" date="2016-10" db="EMBL/GenBank/DDBJ databases">
        <authorList>
            <person name="Varghese N."/>
            <person name="Submissions S."/>
        </authorList>
    </citation>
    <scope>NUCLEOTIDE SEQUENCE [LARGE SCALE GENOMIC DNA]</scope>
    <source>
        <strain evidence="3 5">JB1</strain>
    </source>
</reference>
<reference evidence="2 4" key="1">
    <citation type="journal article" date="2014" name="Genome Announc.">
        <title>Draft Genome Sequences of Streptococcus bovis Strains ATCC 33317 and JB1.</title>
        <authorList>
            <person name="Benahmed F.H."/>
            <person name="Gopinath G.R."/>
            <person name="Harbottle H."/>
            <person name="Cotta M.A."/>
            <person name="Luo Y."/>
            <person name="Henderson C."/>
            <person name="Teri P."/>
            <person name="Soppet D."/>
            <person name="Rasmussen M."/>
            <person name="Whitehead T.R."/>
            <person name="Davidson M."/>
        </authorList>
    </citation>
    <scope>NUCLEOTIDE SEQUENCE [LARGE SCALE GENOMIC DNA]</scope>
    <source>
        <strain evidence="2 4">JB1</strain>
    </source>
</reference>
<proteinExistence type="predicted"/>
<dbReference type="Proteomes" id="UP000182793">
    <property type="component" value="Unassembled WGS sequence"/>
</dbReference>
<dbReference type="EMBL" id="AUZH01000012">
    <property type="protein sequence ID" value="KFN88504.1"/>
    <property type="molecule type" value="Genomic_DNA"/>
</dbReference>
<dbReference type="Proteomes" id="UP000029382">
    <property type="component" value="Unassembled WGS sequence"/>
</dbReference>
<evidence type="ECO:0000256" key="1">
    <source>
        <dbReference type="SAM" id="SignalP"/>
    </source>
</evidence>
<name>A0A091BUU6_STREI</name>
<evidence type="ECO:0000313" key="4">
    <source>
        <dbReference type="Proteomes" id="UP000029382"/>
    </source>
</evidence>
<evidence type="ECO:0000313" key="2">
    <source>
        <dbReference type="EMBL" id="KFN88504.1"/>
    </source>
</evidence>
<feature type="chain" id="PRO_5038511233" evidence="1">
    <location>
        <begin position="23"/>
        <end position="71"/>
    </location>
</feature>
<keyword evidence="5" id="KW-1185">Reference proteome</keyword>
<dbReference type="EMBL" id="FOTG01000002">
    <property type="protein sequence ID" value="SFL07203.1"/>
    <property type="molecule type" value="Genomic_DNA"/>
</dbReference>
<feature type="signal peptide" evidence="1">
    <location>
        <begin position="1"/>
        <end position="22"/>
    </location>
</feature>
<evidence type="ECO:0000313" key="5">
    <source>
        <dbReference type="Proteomes" id="UP000182793"/>
    </source>
</evidence>
<sequence>MGKKLKKAVMVLVAVFGLVTVASTIVNNSEFVTCGYVNIDDENDKVEKQSLEEFIQTHHTPFSKTIIKNDD</sequence>
<dbReference type="RefSeq" id="WP_024343592.1">
    <property type="nucleotide sequence ID" value="NZ_AUZH01000012.1"/>
</dbReference>
<dbReference type="AlphaFoldDB" id="A0A091BUU6"/>
<accession>A0A091BUU6</accession>